<evidence type="ECO:0000256" key="8">
    <source>
        <dbReference type="ARBA" id="ARBA00022833"/>
    </source>
</evidence>
<evidence type="ECO:0000259" key="12">
    <source>
        <dbReference type="SMART" id="SM00644"/>
    </source>
</evidence>
<evidence type="ECO:0000256" key="1">
    <source>
        <dbReference type="ARBA" id="ARBA00001561"/>
    </source>
</evidence>
<dbReference type="PANTHER" id="PTHR30417:SF4">
    <property type="entry name" value="1,6-ANHYDRO-N-ACETYLMURAMYL-L-ALANINE AMIDASE AMPD"/>
    <property type="match status" value="1"/>
</dbReference>
<dbReference type="GO" id="GO:0005737">
    <property type="term" value="C:cytoplasm"/>
    <property type="evidence" value="ECO:0007669"/>
    <property type="project" value="UniProtKB-SubCell"/>
</dbReference>
<comment type="caution">
    <text evidence="13">The sequence shown here is derived from an EMBL/GenBank/DDBJ whole genome shotgun (WGS) entry which is preliminary data.</text>
</comment>
<evidence type="ECO:0000256" key="3">
    <source>
        <dbReference type="ARBA" id="ARBA00004496"/>
    </source>
</evidence>
<gene>
    <name evidence="13" type="ORF">LCGC14_0152120</name>
</gene>
<dbReference type="SMART" id="SM00644">
    <property type="entry name" value="Ami_2"/>
    <property type="match status" value="1"/>
</dbReference>
<dbReference type="GO" id="GO:0009254">
    <property type="term" value="P:peptidoglycan turnover"/>
    <property type="evidence" value="ECO:0007669"/>
    <property type="project" value="TreeGrafter"/>
</dbReference>
<comment type="cofactor">
    <cofactor evidence="2">
        <name>Zn(2+)</name>
        <dbReference type="ChEBI" id="CHEBI:29105"/>
    </cofactor>
</comment>
<dbReference type="GO" id="GO:0009253">
    <property type="term" value="P:peptidoglycan catabolic process"/>
    <property type="evidence" value="ECO:0007669"/>
    <property type="project" value="InterPro"/>
</dbReference>
<evidence type="ECO:0000256" key="11">
    <source>
        <dbReference type="ARBA" id="ARBA00042615"/>
    </source>
</evidence>
<dbReference type="FunFam" id="3.40.80.10:FF:000002">
    <property type="entry name" value="1,6-anhydro-N-acetylmuramyl-L-alanine amidase"/>
    <property type="match status" value="1"/>
</dbReference>
<name>A0A0F9Y041_9ZZZZ</name>
<dbReference type="InterPro" id="IPR002502">
    <property type="entry name" value="Amidase_domain"/>
</dbReference>
<keyword evidence="9" id="KW-0961">Cell wall biogenesis/degradation</keyword>
<dbReference type="Pfam" id="PF01510">
    <property type="entry name" value="Amidase_2"/>
    <property type="match status" value="1"/>
</dbReference>
<proteinExistence type="predicted"/>
<dbReference type="NCBIfam" id="NF008758">
    <property type="entry name" value="PRK11789.1"/>
    <property type="match status" value="1"/>
</dbReference>
<dbReference type="InterPro" id="IPR051206">
    <property type="entry name" value="NAMLAA_amidase_2"/>
</dbReference>
<dbReference type="InterPro" id="IPR036505">
    <property type="entry name" value="Amidase/PGRP_sf"/>
</dbReference>
<dbReference type="GO" id="GO:0046872">
    <property type="term" value="F:metal ion binding"/>
    <property type="evidence" value="ECO:0007669"/>
    <property type="project" value="UniProtKB-KW"/>
</dbReference>
<comment type="subcellular location">
    <subcellularLocation>
        <location evidence="3">Cytoplasm</location>
    </subcellularLocation>
</comment>
<dbReference type="GO" id="GO:0071555">
    <property type="term" value="P:cell wall organization"/>
    <property type="evidence" value="ECO:0007669"/>
    <property type="project" value="UniProtKB-KW"/>
</dbReference>
<sequence length="186" mass="20460">MRLQEGWLDSAQICRSEHFNARPDGEAVSLLVVHNISLPPGQFGGGHVQRFFCGQLDSSLHPYFAQISELRVSAHFLIERSGIITQFVNCDQRAWHAGASSYAGRAECNDFSIGIELEGADQTAYTDAQYDALSELTKALQVAYPAITPCRVTGHEFIAPGRKTDPGVAFDWRRYLSSLVCASPNP</sequence>
<keyword evidence="6" id="KW-0479">Metal-binding</keyword>
<evidence type="ECO:0000313" key="13">
    <source>
        <dbReference type="EMBL" id="KKN98013.1"/>
    </source>
</evidence>
<evidence type="ECO:0000256" key="9">
    <source>
        <dbReference type="ARBA" id="ARBA00023316"/>
    </source>
</evidence>
<reference evidence="13" key="1">
    <citation type="journal article" date="2015" name="Nature">
        <title>Complex archaea that bridge the gap between prokaryotes and eukaryotes.</title>
        <authorList>
            <person name="Spang A."/>
            <person name="Saw J.H."/>
            <person name="Jorgensen S.L."/>
            <person name="Zaremba-Niedzwiedzka K."/>
            <person name="Martijn J."/>
            <person name="Lind A.E."/>
            <person name="van Eijk R."/>
            <person name="Schleper C."/>
            <person name="Guy L."/>
            <person name="Ettema T.J."/>
        </authorList>
    </citation>
    <scope>NUCLEOTIDE SEQUENCE</scope>
</reference>
<evidence type="ECO:0000256" key="6">
    <source>
        <dbReference type="ARBA" id="ARBA00022723"/>
    </source>
</evidence>
<evidence type="ECO:0000256" key="7">
    <source>
        <dbReference type="ARBA" id="ARBA00022801"/>
    </source>
</evidence>
<accession>A0A0F9Y041</accession>
<evidence type="ECO:0000256" key="2">
    <source>
        <dbReference type="ARBA" id="ARBA00001947"/>
    </source>
</evidence>
<keyword evidence="5" id="KW-0963">Cytoplasm</keyword>
<keyword evidence="7" id="KW-0378">Hydrolase</keyword>
<evidence type="ECO:0000256" key="4">
    <source>
        <dbReference type="ARBA" id="ARBA00011901"/>
    </source>
</evidence>
<evidence type="ECO:0000256" key="5">
    <source>
        <dbReference type="ARBA" id="ARBA00022490"/>
    </source>
</evidence>
<dbReference type="EMBL" id="LAZR01000054">
    <property type="protein sequence ID" value="KKN98013.1"/>
    <property type="molecule type" value="Genomic_DNA"/>
</dbReference>
<dbReference type="Gene3D" id="3.40.80.10">
    <property type="entry name" value="Peptidoglycan recognition protein-like"/>
    <property type="match status" value="1"/>
</dbReference>
<keyword evidence="8" id="KW-0862">Zinc</keyword>
<feature type="domain" description="N-acetylmuramoyl-L-alanine amidase" evidence="12">
    <location>
        <begin position="16"/>
        <end position="167"/>
    </location>
</feature>
<dbReference type="AlphaFoldDB" id="A0A0F9Y041"/>
<protein>
    <recommendedName>
        <fullName evidence="10">1,6-anhydro-N-acetylmuramyl-L-alanine amidase AmpD</fullName>
        <ecNumber evidence="4">3.5.1.28</ecNumber>
    </recommendedName>
    <alternativeName>
        <fullName evidence="11">N-acetylmuramoyl-L-alanine amidase</fullName>
    </alternativeName>
</protein>
<organism evidence="13">
    <name type="scientific">marine sediment metagenome</name>
    <dbReference type="NCBI Taxonomy" id="412755"/>
    <lineage>
        <taxon>unclassified sequences</taxon>
        <taxon>metagenomes</taxon>
        <taxon>ecological metagenomes</taxon>
    </lineage>
</organism>
<comment type="catalytic activity">
    <reaction evidence="1">
        <text>Hydrolyzes the link between N-acetylmuramoyl residues and L-amino acid residues in certain cell-wall glycopeptides.</text>
        <dbReference type="EC" id="3.5.1.28"/>
    </reaction>
</comment>
<dbReference type="SUPFAM" id="SSF55846">
    <property type="entry name" value="N-acetylmuramoyl-L-alanine amidase-like"/>
    <property type="match status" value="1"/>
</dbReference>
<dbReference type="PANTHER" id="PTHR30417">
    <property type="entry name" value="N-ACETYLMURAMOYL-L-ALANINE AMIDASE AMID"/>
    <property type="match status" value="1"/>
</dbReference>
<dbReference type="CDD" id="cd06583">
    <property type="entry name" value="PGRP"/>
    <property type="match status" value="1"/>
</dbReference>
<evidence type="ECO:0000256" key="10">
    <source>
        <dbReference type="ARBA" id="ARBA00039257"/>
    </source>
</evidence>
<dbReference type="EC" id="3.5.1.28" evidence="4"/>
<dbReference type="GO" id="GO:0008745">
    <property type="term" value="F:N-acetylmuramoyl-L-alanine amidase activity"/>
    <property type="evidence" value="ECO:0007669"/>
    <property type="project" value="UniProtKB-EC"/>
</dbReference>